<gene>
    <name evidence="1" type="ORF">HJG60_008368</name>
</gene>
<evidence type="ECO:0000313" key="1">
    <source>
        <dbReference type="EMBL" id="KAF6086162.1"/>
    </source>
</evidence>
<reference evidence="1 2" key="1">
    <citation type="journal article" date="2020" name="Nature">
        <title>Six reference-quality genomes reveal evolution of bat adaptations.</title>
        <authorList>
            <person name="Jebb D."/>
            <person name="Huang Z."/>
            <person name="Pippel M."/>
            <person name="Hughes G.M."/>
            <person name="Lavrichenko K."/>
            <person name="Devanna P."/>
            <person name="Winkler S."/>
            <person name="Jermiin L.S."/>
            <person name="Skirmuntt E.C."/>
            <person name="Katzourakis A."/>
            <person name="Burkitt-Gray L."/>
            <person name="Ray D.A."/>
            <person name="Sullivan K.A.M."/>
            <person name="Roscito J.G."/>
            <person name="Kirilenko B.M."/>
            <person name="Davalos L.M."/>
            <person name="Corthals A.P."/>
            <person name="Power M.L."/>
            <person name="Jones G."/>
            <person name="Ransome R.D."/>
            <person name="Dechmann D.K.N."/>
            <person name="Locatelli A.G."/>
            <person name="Puechmaille S.J."/>
            <person name="Fedrigo O."/>
            <person name="Jarvis E.D."/>
            <person name="Hiller M."/>
            <person name="Vernes S.C."/>
            <person name="Myers E.W."/>
            <person name="Teeling E.C."/>
        </authorList>
    </citation>
    <scope>NUCLEOTIDE SEQUENCE [LARGE SCALE GENOMIC DNA]</scope>
    <source>
        <strain evidence="1">Bat1K_MPI-CBG_1</strain>
    </source>
</reference>
<proteinExistence type="predicted"/>
<dbReference type="AlphaFoldDB" id="A0A833Z4W0"/>
<organism evidence="1 2">
    <name type="scientific">Phyllostomus discolor</name>
    <name type="common">pale spear-nosed bat</name>
    <dbReference type="NCBI Taxonomy" id="89673"/>
    <lineage>
        <taxon>Eukaryota</taxon>
        <taxon>Metazoa</taxon>
        <taxon>Chordata</taxon>
        <taxon>Craniata</taxon>
        <taxon>Vertebrata</taxon>
        <taxon>Euteleostomi</taxon>
        <taxon>Mammalia</taxon>
        <taxon>Eutheria</taxon>
        <taxon>Laurasiatheria</taxon>
        <taxon>Chiroptera</taxon>
        <taxon>Yangochiroptera</taxon>
        <taxon>Phyllostomidae</taxon>
        <taxon>Phyllostominae</taxon>
        <taxon>Phyllostomus</taxon>
    </lineage>
</organism>
<accession>A0A833Z4W0</accession>
<name>A0A833Z4W0_9CHIR</name>
<dbReference type="Proteomes" id="UP000664940">
    <property type="component" value="Unassembled WGS sequence"/>
</dbReference>
<evidence type="ECO:0000313" key="2">
    <source>
        <dbReference type="Proteomes" id="UP000664940"/>
    </source>
</evidence>
<comment type="caution">
    <text evidence="1">The sequence shown here is derived from an EMBL/GenBank/DDBJ whole genome shotgun (WGS) entry which is preliminary data.</text>
</comment>
<dbReference type="EMBL" id="JABVXQ010000011">
    <property type="protein sequence ID" value="KAF6086162.1"/>
    <property type="molecule type" value="Genomic_DNA"/>
</dbReference>
<protein>
    <submittedName>
        <fullName evidence="1">Uncharacterized protein</fullName>
    </submittedName>
</protein>
<sequence length="160" mass="16290">MDINIQGEESSPGPGGLPVSTGTAEFVVQLAKAGTLLPSNHFIKEAVTVTAEAGHLGHVNSVASKSLTWGLPKPRKAAVGHLFQKTPGNKESGAPGLTPAWAGRKMTAAKASVGSNAKGALGMVTPLLAFLSLSSAALTALGAVTTLGQSDRHRILDFNK</sequence>